<evidence type="ECO:0000256" key="2">
    <source>
        <dbReference type="SAM" id="MobiDB-lite"/>
    </source>
</evidence>
<feature type="coiled-coil region" evidence="1">
    <location>
        <begin position="227"/>
        <end position="254"/>
    </location>
</feature>
<accession>A0A5E6MAK8</accession>
<protein>
    <submittedName>
        <fullName evidence="3">Uncharacterized protein</fullName>
    </submittedName>
</protein>
<gene>
    <name evidence="3" type="ORF">MAMC_01006</name>
</gene>
<keyword evidence="1" id="KW-0175">Coiled coil</keyword>
<sequence>MIFHGSNPKIMKQKSKSTDRPARRGPIRWLSAASTALCLLAVVRPILAADDFRPSPRPEDISEAEWQKLFFGRPVFILAHIVTSKGVSWYEIHNWDENVEGGAIGGRDIFYVRVENGRADMPWYRRFPEDEYSGKQVPPWTSVGLSLQEATEMEKRIMEKLIQIEGFQEYKEGIQNAYEDLARGIGLDVYYYLLYPETIEAAKELGLVPRNFVPRVSEKPQFTQEEREAYRKALAQHRAELEAKEKALAEERRQTQPSPRPEEISEADWQKLFGGKPVFILAHIVTSKGVSWYNIKEWSTSPPFTIHGPNVFYVRVENGRADMPWYRSFPQDEHSGKRVPSWTSLGLSLQEATEMEKRKMEKVIQIEGSQDYKKVLQECYRDLDRGIGLDVNYYLLYPERIEAAKELGLIPRNFVPRASETPSSPEKREQR</sequence>
<comment type="caution">
    <text evidence="3">The sequence shown here is derived from an EMBL/GenBank/DDBJ whole genome shotgun (WGS) entry which is preliminary data.</text>
</comment>
<dbReference type="AlphaFoldDB" id="A0A5E6MAK8"/>
<evidence type="ECO:0000313" key="3">
    <source>
        <dbReference type="EMBL" id="VVM06239.1"/>
    </source>
</evidence>
<keyword evidence="4" id="KW-1185">Reference proteome</keyword>
<feature type="region of interest" description="Disordered" evidence="2">
    <location>
        <begin position="1"/>
        <end position="23"/>
    </location>
</feature>
<evidence type="ECO:0000256" key="1">
    <source>
        <dbReference type="SAM" id="Coils"/>
    </source>
</evidence>
<dbReference type="Proteomes" id="UP000381693">
    <property type="component" value="Unassembled WGS sequence"/>
</dbReference>
<organism evidence="3 4">
    <name type="scientific">Methylacidimicrobium cyclopophantes</name>
    <dbReference type="NCBI Taxonomy" id="1041766"/>
    <lineage>
        <taxon>Bacteria</taxon>
        <taxon>Pseudomonadati</taxon>
        <taxon>Verrucomicrobiota</taxon>
        <taxon>Methylacidimicrobium</taxon>
    </lineage>
</organism>
<proteinExistence type="predicted"/>
<dbReference type="EMBL" id="CABFUZ020000109">
    <property type="protein sequence ID" value="VVM06239.1"/>
    <property type="molecule type" value="Genomic_DNA"/>
</dbReference>
<evidence type="ECO:0000313" key="4">
    <source>
        <dbReference type="Proteomes" id="UP000381693"/>
    </source>
</evidence>
<name>A0A5E6MAK8_9BACT</name>
<reference evidence="3" key="1">
    <citation type="submission" date="2019-09" db="EMBL/GenBank/DDBJ databases">
        <authorList>
            <person name="Cremers G."/>
        </authorList>
    </citation>
    <scope>NUCLEOTIDE SEQUENCE [LARGE SCALE GENOMIC DNA]</scope>
    <source>
        <strain evidence="3">3B</strain>
    </source>
</reference>